<dbReference type="KEGG" id="bcom:BAUCODRAFT_417087"/>
<dbReference type="Pfam" id="PF00583">
    <property type="entry name" value="Acetyltransf_1"/>
    <property type="match status" value="1"/>
</dbReference>
<dbReference type="OrthoDB" id="3642764at2759"/>
<dbReference type="HOGENOM" id="CLU_1255776_0_0_1"/>
<dbReference type="EMBL" id="KB445553">
    <property type="protein sequence ID" value="EMC98221.1"/>
    <property type="molecule type" value="Genomic_DNA"/>
</dbReference>
<evidence type="ECO:0000259" key="2">
    <source>
        <dbReference type="Pfam" id="PF00583"/>
    </source>
</evidence>
<sequence>MTQSQEQMASHLRDPMASGSTSLAMQQALSPYQRELYLGRAACEHRDEQEHPHITNFAATLYLHLPLSADKLNFSADHPAGMLKGQLLDAANMRNICLGQMWLECQAYDVAHCDEGTKLNKVENYLANELFKPEYEGKVATAKKVLHIESVWVEERLRGQGLGRWMVAEIIHQLGLKDVPAIVLLQAGPLARERRCVDGATIATPARRDCGTAHEKLTRY</sequence>
<organism evidence="3 4">
    <name type="scientific">Baudoinia panamericana (strain UAMH 10762)</name>
    <name type="common">Angels' share fungus</name>
    <name type="synonym">Baudoinia compniacensis (strain UAMH 10762)</name>
    <dbReference type="NCBI Taxonomy" id="717646"/>
    <lineage>
        <taxon>Eukaryota</taxon>
        <taxon>Fungi</taxon>
        <taxon>Dikarya</taxon>
        <taxon>Ascomycota</taxon>
        <taxon>Pezizomycotina</taxon>
        <taxon>Dothideomycetes</taxon>
        <taxon>Dothideomycetidae</taxon>
        <taxon>Mycosphaerellales</taxon>
        <taxon>Teratosphaeriaceae</taxon>
        <taxon>Baudoinia</taxon>
    </lineage>
</organism>
<feature type="domain" description="N-acetyltransferase" evidence="2">
    <location>
        <begin position="135"/>
        <end position="179"/>
    </location>
</feature>
<dbReference type="Proteomes" id="UP000011761">
    <property type="component" value="Unassembled WGS sequence"/>
</dbReference>
<feature type="region of interest" description="Disordered" evidence="1">
    <location>
        <begin position="1"/>
        <end position="24"/>
    </location>
</feature>
<evidence type="ECO:0000313" key="3">
    <source>
        <dbReference type="EMBL" id="EMC98221.1"/>
    </source>
</evidence>
<protein>
    <recommendedName>
        <fullName evidence="2">N-acetyltransferase domain-containing protein</fullName>
    </recommendedName>
</protein>
<reference evidence="3 4" key="1">
    <citation type="journal article" date="2012" name="PLoS Pathog.">
        <title>Diverse lifestyles and strategies of plant pathogenesis encoded in the genomes of eighteen Dothideomycetes fungi.</title>
        <authorList>
            <person name="Ohm R.A."/>
            <person name="Feau N."/>
            <person name="Henrissat B."/>
            <person name="Schoch C.L."/>
            <person name="Horwitz B.A."/>
            <person name="Barry K.W."/>
            <person name="Condon B.J."/>
            <person name="Copeland A.C."/>
            <person name="Dhillon B."/>
            <person name="Glaser F."/>
            <person name="Hesse C.N."/>
            <person name="Kosti I."/>
            <person name="LaButti K."/>
            <person name="Lindquist E.A."/>
            <person name="Lucas S."/>
            <person name="Salamov A.A."/>
            <person name="Bradshaw R.E."/>
            <person name="Ciuffetti L."/>
            <person name="Hamelin R.C."/>
            <person name="Kema G.H.J."/>
            <person name="Lawrence C."/>
            <person name="Scott J.A."/>
            <person name="Spatafora J.W."/>
            <person name="Turgeon B.G."/>
            <person name="de Wit P.J.G.M."/>
            <person name="Zhong S."/>
            <person name="Goodwin S.B."/>
            <person name="Grigoriev I.V."/>
        </authorList>
    </citation>
    <scope>NUCLEOTIDE SEQUENCE [LARGE SCALE GENOMIC DNA]</scope>
    <source>
        <strain evidence="3 4">UAMH 10762</strain>
    </source>
</reference>
<proteinExistence type="predicted"/>
<dbReference type="SUPFAM" id="SSF55729">
    <property type="entry name" value="Acyl-CoA N-acyltransferases (Nat)"/>
    <property type="match status" value="1"/>
</dbReference>
<keyword evidence="4" id="KW-1185">Reference proteome</keyword>
<dbReference type="AlphaFoldDB" id="M2MNG0"/>
<dbReference type="CDD" id="cd04301">
    <property type="entry name" value="NAT_SF"/>
    <property type="match status" value="1"/>
</dbReference>
<evidence type="ECO:0000256" key="1">
    <source>
        <dbReference type="SAM" id="MobiDB-lite"/>
    </source>
</evidence>
<dbReference type="GeneID" id="19114132"/>
<dbReference type="GO" id="GO:0016747">
    <property type="term" value="F:acyltransferase activity, transferring groups other than amino-acyl groups"/>
    <property type="evidence" value="ECO:0007669"/>
    <property type="project" value="InterPro"/>
</dbReference>
<dbReference type="InterPro" id="IPR000182">
    <property type="entry name" value="GNAT_dom"/>
</dbReference>
<dbReference type="eggNOG" id="ENOG502T576">
    <property type="taxonomic scope" value="Eukaryota"/>
</dbReference>
<accession>M2MNG0</accession>
<dbReference type="Gene3D" id="3.40.630.30">
    <property type="match status" value="1"/>
</dbReference>
<dbReference type="RefSeq" id="XP_007674952.1">
    <property type="nucleotide sequence ID" value="XM_007676762.1"/>
</dbReference>
<dbReference type="InterPro" id="IPR016181">
    <property type="entry name" value="Acyl_CoA_acyltransferase"/>
</dbReference>
<name>M2MNG0_BAUPA</name>
<gene>
    <name evidence="3" type="ORF">BAUCODRAFT_417087</name>
</gene>
<evidence type="ECO:0000313" key="4">
    <source>
        <dbReference type="Proteomes" id="UP000011761"/>
    </source>
</evidence>